<evidence type="ECO:0000313" key="1">
    <source>
        <dbReference type="EMBL" id="VDM83764.1"/>
    </source>
</evidence>
<keyword evidence="2" id="KW-1185">Reference proteome</keyword>
<name>A0A3P7JXV0_STRVU</name>
<dbReference type="OrthoDB" id="10588720at2759"/>
<dbReference type="Proteomes" id="UP000270094">
    <property type="component" value="Unassembled WGS sequence"/>
</dbReference>
<protein>
    <submittedName>
        <fullName evidence="1">Uncharacterized protein</fullName>
    </submittedName>
</protein>
<gene>
    <name evidence="1" type="ORF">SVUK_LOCUS18762</name>
</gene>
<reference evidence="1 2" key="1">
    <citation type="submission" date="2018-11" db="EMBL/GenBank/DDBJ databases">
        <authorList>
            <consortium name="Pathogen Informatics"/>
        </authorList>
    </citation>
    <scope>NUCLEOTIDE SEQUENCE [LARGE SCALE GENOMIC DNA]</scope>
</reference>
<evidence type="ECO:0000313" key="2">
    <source>
        <dbReference type="Proteomes" id="UP000270094"/>
    </source>
</evidence>
<dbReference type="AlphaFoldDB" id="A0A3P7JXV0"/>
<sequence>MMAIEKTQTEILECLRALMAANIPTSPIPDDRPYVEHSQSILVVSDAGSVAEGLAPLAPVHRRQRMNTVSGTGKSLV</sequence>
<organism evidence="1 2">
    <name type="scientific">Strongylus vulgaris</name>
    <name type="common">Blood worm</name>
    <dbReference type="NCBI Taxonomy" id="40348"/>
    <lineage>
        <taxon>Eukaryota</taxon>
        <taxon>Metazoa</taxon>
        <taxon>Ecdysozoa</taxon>
        <taxon>Nematoda</taxon>
        <taxon>Chromadorea</taxon>
        <taxon>Rhabditida</taxon>
        <taxon>Rhabditina</taxon>
        <taxon>Rhabditomorpha</taxon>
        <taxon>Strongyloidea</taxon>
        <taxon>Strongylidae</taxon>
        <taxon>Strongylus</taxon>
    </lineage>
</organism>
<dbReference type="EMBL" id="UYYB01125204">
    <property type="protein sequence ID" value="VDM83764.1"/>
    <property type="molecule type" value="Genomic_DNA"/>
</dbReference>
<proteinExistence type="predicted"/>
<accession>A0A3P7JXV0</accession>